<dbReference type="Proteomes" id="UP000230859">
    <property type="component" value="Unassembled WGS sequence"/>
</dbReference>
<feature type="transmembrane region" description="Helical" evidence="2">
    <location>
        <begin position="1162"/>
        <end position="1184"/>
    </location>
</feature>
<protein>
    <submittedName>
        <fullName evidence="3">Uncharacterized protein</fullName>
    </submittedName>
</protein>
<evidence type="ECO:0000313" key="3">
    <source>
        <dbReference type="EMBL" id="PIQ85115.1"/>
    </source>
</evidence>
<feature type="region of interest" description="Disordered" evidence="1">
    <location>
        <begin position="603"/>
        <end position="623"/>
    </location>
</feature>
<proteinExistence type="predicted"/>
<keyword evidence="2" id="KW-1133">Transmembrane helix</keyword>
<dbReference type="EMBL" id="PCVY01000075">
    <property type="protein sequence ID" value="PIQ85115.1"/>
    <property type="molecule type" value="Genomic_DNA"/>
</dbReference>
<feature type="non-terminal residue" evidence="3">
    <location>
        <position position="1324"/>
    </location>
</feature>
<evidence type="ECO:0000313" key="4">
    <source>
        <dbReference type="Proteomes" id="UP000230859"/>
    </source>
</evidence>
<feature type="transmembrane region" description="Helical" evidence="2">
    <location>
        <begin position="1133"/>
        <end position="1155"/>
    </location>
</feature>
<feature type="compositionally biased region" description="Polar residues" evidence="1">
    <location>
        <begin position="603"/>
        <end position="615"/>
    </location>
</feature>
<name>A0A2H0LNP4_9BACT</name>
<reference evidence="3 4" key="1">
    <citation type="submission" date="2017-09" db="EMBL/GenBank/DDBJ databases">
        <title>Depth-based differentiation of microbial function through sediment-hosted aquifers and enrichment of novel symbionts in the deep terrestrial subsurface.</title>
        <authorList>
            <person name="Probst A.J."/>
            <person name="Ladd B."/>
            <person name="Jarett J.K."/>
            <person name="Geller-Mcgrath D.E."/>
            <person name="Sieber C.M."/>
            <person name="Emerson J.B."/>
            <person name="Anantharaman K."/>
            <person name="Thomas B.C."/>
            <person name="Malmstrom R."/>
            <person name="Stieglmeier M."/>
            <person name="Klingl A."/>
            <person name="Woyke T."/>
            <person name="Ryan C.M."/>
            <person name="Banfield J.F."/>
        </authorList>
    </citation>
    <scope>NUCLEOTIDE SEQUENCE [LARGE SCALE GENOMIC DNA]</scope>
    <source>
        <strain evidence="3">CG11_big_fil_rev_8_21_14_0_20_45_26</strain>
    </source>
</reference>
<evidence type="ECO:0000256" key="2">
    <source>
        <dbReference type="SAM" id="Phobius"/>
    </source>
</evidence>
<organism evidence="3 4">
    <name type="scientific">Candidatus Abzuiibacterium crystallinum</name>
    <dbReference type="NCBI Taxonomy" id="1974748"/>
    <lineage>
        <taxon>Bacteria</taxon>
        <taxon>Pseudomonadati</taxon>
        <taxon>Candidatus Omnitrophota</taxon>
        <taxon>Candidatus Abzuiibacterium</taxon>
    </lineage>
</organism>
<comment type="caution">
    <text evidence="3">The sequence shown here is derived from an EMBL/GenBank/DDBJ whole genome shotgun (WGS) entry which is preliminary data.</text>
</comment>
<keyword evidence="2" id="KW-0472">Membrane</keyword>
<sequence length="1324" mass="149497">MLQKRPYISFLKAIALFTAIVFITESSLAYAQGVTISDVIGTPEVRLVRDIQRFAPPADLGTVDTAKENGPFTVVLIQDAHGQEEAQRHIKAILDYLSEKHHFKQFFFEGASAGNVSHHLLRFFQNDTVNQKVADAWLQKGLVTGPGYFLLETMPDVKAFGLEDPAVYDAHLTRFRKVYEHQAASEHFLGVTKGALEAAASRTLNLSLRKFVKEWLRFRDNQRELLRHVQTLERFAKETLDIDLRNPIYQPDYPQLIRLAKIKELDAAINRRQEAIQEETRALAAWLKEKDKRVYAQELENLTAKGVLSRDGKDAAPNEVRAWLERLYQETESLGLHFGQYPHLVKYLGRSVLISELDAMRLFREIETLTKQILDKLTQTGEERALLEICEEHYLLSKLLALELTREEWEKVKTLSSSLQPGQLLGRLKASNADVPGAALPTAAYQTAIQFYEMAVQRETGMVKQLEIAARQSKEEKIAIVAGGFHAGALQAVFQAHEWSYINLLPKMRSVESNDRYLEVMLEEERTGQSQLVQPTPGLRPISDMDPVSAAFFESKLREVVLNHMSEQPGPAIELHGLGIVNRSEQRTGVRDQVLGIRDQVSGMTPASLGQTPQTGEDLEPIPGKEMPKNILEGVEERLGKHFPLLLKLYQERIKEKYYAQYIQKGAITLTKEEGHYHLYITEAYQDLDPNTQSILIYLHLVDKLAVIASEAKQSEIATAHTAGLAMTDVHTDINTTLTALILQAQAYYTLTEEEKAVILSTTKAGAPGPALNRNPLTVPSKDGTTQSSEPEIAAAHTPGLAMTDAHPDINFHTNYTPVLNLFNQFNQKTILDESNWKALIQFLREQYNLDSKGYDPKQVRLFIEEIQAPLSEDVLQTIIEKLNSADAKPEPIAPYTSLLWHLRVPALINQIRAENDQTKRFELIRQNFQDVKDWVSAVMASIHIYWFVPEGERFTLFSVAGIDVSDSKNNVNHPYYQLEESLKHIGVLVDGLKAQLSIHANIFNILENLFQDSLIDHEHTYFTDTLRFGRRRYQKLIAHIKKHTTSTKPLSEQETSFLEAFVTTPVSLPELQNKDWKGSFHQSIKTVKNNKVLWGLQELVSSPEIRQVKHARKMVKRLRFTADGKVRRVTNFWLYGVSLLGLGIYALSSSLVFFQFVSDKGILGTLAILVIVTPLGIILMVFANALGMRNLSNLAVQKLSQAPPVALTFENIAKLLTLKKGEGELEPKIQAVVNYIVDRIIIMAIQSLEAARQPVNPEEIARYIKVEDQLPITQPEIEKRIQDNPVLQAAIKEAEEVMRTELRTAVQASLGRSGRPEDPSEIP</sequence>
<keyword evidence="2" id="KW-0812">Transmembrane</keyword>
<accession>A0A2H0LNP4</accession>
<feature type="region of interest" description="Disordered" evidence="1">
    <location>
        <begin position="770"/>
        <end position="789"/>
    </location>
</feature>
<feature type="compositionally biased region" description="Polar residues" evidence="1">
    <location>
        <begin position="775"/>
        <end position="789"/>
    </location>
</feature>
<gene>
    <name evidence="3" type="ORF">COV74_10005</name>
</gene>
<evidence type="ECO:0000256" key="1">
    <source>
        <dbReference type="SAM" id="MobiDB-lite"/>
    </source>
</evidence>